<evidence type="ECO:0008006" key="3">
    <source>
        <dbReference type="Google" id="ProtNLM"/>
    </source>
</evidence>
<dbReference type="Proteomes" id="UP001153714">
    <property type="component" value="Chromosome 18"/>
</dbReference>
<reference evidence="1" key="1">
    <citation type="submission" date="2021-12" db="EMBL/GenBank/DDBJ databases">
        <authorList>
            <person name="King R."/>
        </authorList>
    </citation>
    <scope>NUCLEOTIDE SEQUENCE</scope>
</reference>
<dbReference type="PANTHER" id="PTHR47331:SF5">
    <property type="entry name" value="RIBONUCLEASE H"/>
    <property type="match status" value="1"/>
</dbReference>
<dbReference type="SUPFAM" id="SSF56672">
    <property type="entry name" value="DNA/RNA polymerases"/>
    <property type="match status" value="1"/>
</dbReference>
<evidence type="ECO:0000313" key="2">
    <source>
        <dbReference type="Proteomes" id="UP001153714"/>
    </source>
</evidence>
<dbReference type="Pfam" id="PF03564">
    <property type="entry name" value="DUF1759"/>
    <property type="match status" value="1"/>
</dbReference>
<dbReference type="GO" id="GO:0071897">
    <property type="term" value="P:DNA biosynthetic process"/>
    <property type="evidence" value="ECO:0007669"/>
    <property type="project" value="UniProtKB-ARBA"/>
</dbReference>
<evidence type="ECO:0000313" key="1">
    <source>
        <dbReference type="EMBL" id="CAG9787636.1"/>
    </source>
</evidence>
<dbReference type="InterPro" id="IPR008042">
    <property type="entry name" value="Retrotrans_Pao"/>
</dbReference>
<sequence length="1330" mass="153412">MSQIEILNNIIIDNLIENEVTEDEITKELESAERYKAEFILAELEFTRFSSRPEHSETTSKMTVKNGSTKVRLPKIELFKFDGDLENWLRFWSQFKKIHHDEELTGDDKFHYLLQSMMPGSRASDLVHSFPPTSENYEKVIESLKSRFGKTDLLVEVYIRKLLQLVVQSNIYKSQKKFQVTSLYDKLESHLRSLESLNVSKEACAPMLFPLVESSLPEELLRVWQRHCGPIPEPKDQLRKLMEFLQVEAENEERIAMATRGFTQNSATEFKGKKANAIIEENTPTASGLIAGDTKTVVCIFCDEDHDSSTCMKAKKMTLEERQNVVKNKRCCFRCLKVGHGFRKCRNNKKCPWCGRKHVLLMCREAASPSTSQSAHIEEKNDLVKSTANISVHQNVFLQTLRVKLQNKEKTMVVRCILDSGSQHSYILKDVAIRMNYESHSKTIIQHGLFGGSTSIPETHNKFIISVQNLTTSFKCDIEVFDKKEICADIPAINDKVLLEKLKQMNIILSDVEESSEPISILIGSDMMAKLVTCSMTQINEYMSAIETKLGWTLLGKRNTFVRKNDATFLVVSLFAREGNISDLWRLDTLGIMDPIEKKSKEMHVKQVKENFKETTVFNKDVEKYEVVLPWKDNHPPLPSNREISFKRLEKVTKRLKFENYFEQYGQVFKDWYNEGIIEKVNDDEVSRVDSHYLPHRHVIRLSSSTTPIRPVFDASARSVGSPSLNQCLETGPNLIELIPNILLRFREKEIGVISDIRKAFLQISISPKDRDLLRFMWWDSNNPDKLQIYRHCRVVFGLTCSPFLLEATLEHHIQQVIKGIDSYEDKMTLGKLLKSFYVDNSVTSVSTMKELDCFRNKAIAVLKTGGFDLRCWEYSGDNISPHVTNVLGLNWNKQTDTLFLTSLEISDNSVQVTKRFILSITHKIFDVLGLVCPILIKPKLLLRDLCNSGYDWDMEVPKDVEMTFSEWYSQLNLLNKIELPRCLLGKYDRLSFHVFVDASQSAYAAVIFVRIETIDGIDVRFVQAKSRISPKSKKSTSIPRLELLAASIGARLMKSVSDALSLTDDSSVFYWSDSNVVLSWIKRDAPWARFVFNRVKEIREISKPEQWFFVPGCNNPADLPSRGCDVEFLIHSKWWEGPLWLREAPDNWSNHSSGSFVDEAEVNRELKKTEKPVTNSQISSVFCSQVDSELSRYTRYFSSYNKLVRMVAWMLRFIKKCRKMTHQLLSDDISGLEYQDAEITLLKLCQQETFSGVSDFRLKGFRVLKDDKGLLRLESPLLNKSDAYCFRCPIILYPNHIIVTRLIEYEHKKKSTHWGSDAFEFIKRKLLDY</sequence>
<keyword evidence="2" id="KW-1185">Reference proteome</keyword>
<dbReference type="InterPro" id="IPR043502">
    <property type="entry name" value="DNA/RNA_pol_sf"/>
</dbReference>
<gene>
    <name evidence="1" type="ORF">DIATSA_LOCUS5505</name>
</gene>
<dbReference type="EMBL" id="OU893349">
    <property type="protein sequence ID" value="CAG9787636.1"/>
    <property type="molecule type" value="Genomic_DNA"/>
</dbReference>
<reference evidence="1" key="2">
    <citation type="submission" date="2022-10" db="EMBL/GenBank/DDBJ databases">
        <authorList>
            <consortium name="ENA_rothamsted_submissions"/>
            <consortium name="culmorum"/>
            <person name="King R."/>
        </authorList>
    </citation>
    <scope>NUCLEOTIDE SEQUENCE</scope>
</reference>
<proteinExistence type="predicted"/>
<dbReference type="Gene3D" id="2.40.70.10">
    <property type="entry name" value="Acid Proteases"/>
    <property type="match status" value="1"/>
</dbReference>
<dbReference type="Gene3D" id="3.30.70.270">
    <property type="match status" value="1"/>
</dbReference>
<dbReference type="Pfam" id="PF05380">
    <property type="entry name" value="Peptidase_A17"/>
    <property type="match status" value="1"/>
</dbReference>
<dbReference type="InterPro" id="IPR021109">
    <property type="entry name" value="Peptidase_aspartic_dom_sf"/>
</dbReference>
<name>A0A9N9R1D8_9NEOP</name>
<dbReference type="OrthoDB" id="416987at2759"/>
<dbReference type="InterPro" id="IPR043128">
    <property type="entry name" value="Rev_trsase/Diguanyl_cyclase"/>
</dbReference>
<dbReference type="Gene3D" id="3.10.10.10">
    <property type="entry name" value="HIV Type 1 Reverse Transcriptase, subunit A, domain 1"/>
    <property type="match status" value="1"/>
</dbReference>
<dbReference type="PANTHER" id="PTHR47331">
    <property type="entry name" value="PHD-TYPE DOMAIN-CONTAINING PROTEIN"/>
    <property type="match status" value="1"/>
</dbReference>
<protein>
    <recommendedName>
        <fullName evidence="3">Peptidase aspartic putative domain-containing protein</fullName>
    </recommendedName>
</protein>
<accession>A0A9N9R1D8</accession>
<dbReference type="InterPro" id="IPR005312">
    <property type="entry name" value="DUF1759"/>
</dbReference>
<organism evidence="1 2">
    <name type="scientific">Diatraea saccharalis</name>
    <name type="common">sugarcane borer</name>
    <dbReference type="NCBI Taxonomy" id="40085"/>
    <lineage>
        <taxon>Eukaryota</taxon>
        <taxon>Metazoa</taxon>
        <taxon>Ecdysozoa</taxon>
        <taxon>Arthropoda</taxon>
        <taxon>Hexapoda</taxon>
        <taxon>Insecta</taxon>
        <taxon>Pterygota</taxon>
        <taxon>Neoptera</taxon>
        <taxon>Endopterygota</taxon>
        <taxon>Lepidoptera</taxon>
        <taxon>Glossata</taxon>
        <taxon>Ditrysia</taxon>
        <taxon>Pyraloidea</taxon>
        <taxon>Crambidae</taxon>
        <taxon>Crambinae</taxon>
        <taxon>Diatraea</taxon>
    </lineage>
</organism>